<gene>
    <name evidence="1" type="ORF">PSTG_00362</name>
</gene>
<evidence type="ECO:0000313" key="1">
    <source>
        <dbReference type="EMBL" id="KNF06486.1"/>
    </source>
</evidence>
<accession>A0A0L0W4P8</accession>
<reference evidence="2" key="1">
    <citation type="submission" date="2014-03" db="EMBL/GenBank/DDBJ databases">
        <title>The Genome Sequence of Puccinia striiformis f. sp. tritici PST-78.</title>
        <authorList>
            <consortium name="The Broad Institute Genome Sequencing Platform"/>
            <person name="Cuomo C."/>
            <person name="Hulbert S."/>
            <person name="Chen X."/>
            <person name="Walker B."/>
            <person name="Young S.K."/>
            <person name="Zeng Q."/>
            <person name="Gargeya S."/>
            <person name="Fitzgerald M."/>
            <person name="Haas B."/>
            <person name="Abouelleil A."/>
            <person name="Alvarado L."/>
            <person name="Arachchi H.M."/>
            <person name="Berlin A.M."/>
            <person name="Chapman S.B."/>
            <person name="Goldberg J."/>
            <person name="Griggs A."/>
            <person name="Gujja S."/>
            <person name="Hansen M."/>
            <person name="Howarth C."/>
            <person name="Imamovic A."/>
            <person name="Larimer J."/>
            <person name="McCowan C."/>
            <person name="Montmayeur A."/>
            <person name="Murphy C."/>
            <person name="Neiman D."/>
            <person name="Pearson M."/>
            <person name="Priest M."/>
            <person name="Roberts A."/>
            <person name="Saif S."/>
            <person name="Shea T."/>
            <person name="Sisk P."/>
            <person name="Sykes S."/>
            <person name="Wortman J."/>
            <person name="Nusbaum C."/>
            <person name="Birren B."/>
        </authorList>
    </citation>
    <scope>NUCLEOTIDE SEQUENCE [LARGE SCALE GENOMIC DNA]</scope>
    <source>
        <strain evidence="2">race PST-78</strain>
    </source>
</reference>
<dbReference type="EMBL" id="AJIL01000003">
    <property type="protein sequence ID" value="KNF06486.1"/>
    <property type="molecule type" value="Genomic_DNA"/>
</dbReference>
<dbReference type="AlphaFoldDB" id="A0A0L0W4P8"/>
<protein>
    <submittedName>
        <fullName evidence="1">Uncharacterized protein</fullName>
    </submittedName>
</protein>
<name>A0A0L0W4P8_9BASI</name>
<organism evidence="1 2">
    <name type="scientific">Puccinia striiformis f. sp. tritici PST-78</name>
    <dbReference type="NCBI Taxonomy" id="1165861"/>
    <lineage>
        <taxon>Eukaryota</taxon>
        <taxon>Fungi</taxon>
        <taxon>Dikarya</taxon>
        <taxon>Basidiomycota</taxon>
        <taxon>Pucciniomycotina</taxon>
        <taxon>Pucciniomycetes</taxon>
        <taxon>Pucciniales</taxon>
        <taxon>Pucciniaceae</taxon>
        <taxon>Puccinia</taxon>
    </lineage>
</organism>
<proteinExistence type="predicted"/>
<evidence type="ECO:0000313" key="2">
    <source>
        <dbReference type="Proteomes" id="UP000054564"/>
    </source>
</evidence>
<sequence>MAYFVVRGAGDQGNVKSEFSTMCACRMDLIAILVSSAFTLSPQAGHPENRSNDERQNLKQSQVLPIPKDCISSSAPRMVSSDGVHPGGSTALVNRVLSISRPGMVGSSPIVTNHYAPAPEICQAPVVKSRVENLRVLMRGELARQVAERFALTLKNQRPSRLWWSQLGPRYRLAEGTQAF</sequence>
<dbReference type="Proteomes" id="UP000054564">
    <property type="component" value="Unassembled WGS sequence"/>
</dbReference>
<comment type="caution">
    <text evidence="1">The sequence shown here is derived from an EMBL/GenBank/DDBJ whole genome shotgun (WGS) entry which is preliminary data.</text>
</comment>
<keyword evidence="2" id="KW-1185">Reference proteome</keyword>